<dbReference type="SUPFAM" id="SSF47240">
    <property type="entry name" value="Ferritin-like"/>
    <property type="match status" value="1"/>
</dbReference>
<evidence type="ECO:0000313" key="2">
    <source>
        <dbReference type="Proteomes" id="UP000194450"/>
    </source>
</evidence>
<dbReference type="Pfam" id="PF05974">
    <property type="entry name" value="DUF892"/>
    <property type="match status" value="1"/>
</dbReference>
<dbReference type="Gene3D" id="1.20.1260.10">
    <property type="match status" value="1"/>
</dbReference>
<dbReference type="InterPro" id="IPR009078">
    <property type="entry name" value="Ferritin-like_SF"/>
</dbReference>
<accession>A0A1Y6G0D0</accession>
<keyword evidence="2" id="KW-1185">Reference proteome</keyword>
<dbReference type="EMBL" id="FXWH01000002">
    <property type="protein sequence ID" value="SMQ79978.1"/>
    <property type="molecule type" value="Genomic_DNA"/>
</dbReference>
<dbReference type="InterPro" id="IPR010287">
    <property type="entry name" value="DUF892_YciF-like"/>
</dbReference>
<name>A0A1Y6G0D0_9GAMM</name>
<dbReference type="AlphaFoldDB" id="A0A1Y6G0D0"/>
<gene>
    <name evidence="1" type="ORF">SAMN06297229_1896</name>
</gene>
<dbReference type="Proteomes" id="UP000194450">
    <property type="component" value="Unassembled WGS sequence"/>
</dbReference>
<protein>
    <submittedName>
        <fullName evidence="1">Ferritin-like metal-binding protein YciE</fullName>
    </submittedName>
</protein>
<organism evidence="1 2">
    <name type="scientific">Pseudidiomarina planktonica</name>
    <dbReference type="NCBI Taxonomy" id="1323738"/>
    <lineage>
        <taxon>Bacteria</taxon>
        <taxon>Pseudomonadati</taxon>
        <taxon>Pseudomonadota</taxon>
        <taxon>Gammaproteobacteria</taxon>
        <taxon>Alteromonadales</taxon>
        <taxon>Idiomarinaceae</taxon>
        <taxon>Pseudidiomarina</taxon>
    </lineage>
</organism>
<sequence length="162" mass="18535">MSDVREHFLDWLRDAHAMEEQAESMLKSMADRVEDYPELHQRVKLHIAETKSQQDKVESCIKRLDSSPSGFKDLAAKTTAKFQAMAGMMTEDEVVKGIMSAYVFECMEIASYKVLVSTAEILGEHEIKTTLEGVLAQEKEMAKWLYDHIPQTTRSYLQKEAD</sequence>
<dbReference type="OrthoDB" id="7273732at2"/>
<proteinExistence type="predicted"/>
<dbReference type="InterPro" id="IPR012347">
    <property type="entry name" value="Ferritin-like"/>
</dbReference>
<evidence type="ECO:0000313" key="1">
    <source>
        <dbReference type="EMBL" id="SMQ79978.1"/>
    </source>
</evidence>
<reference evidence="2" key="1">
    <citation type="submission" date="2017-04" db="EMBL/GenBank/DDBJ databases">
        <authorList>
            <person name="Varghese N."/>
            <person name="Submissions S."/>
        </authorList>
    </citation>
    <scope>NUCLEOTIDE SEQUENCE [LARGE SCALE GENOMIC DNA]</scope>
</reference>
<dbReference type="RefSeq" id="WP_086435033.1">
    <property type="nucleotide sequence ID" value="NZ_FXWH01000002.1"/>
</dbReference>